<dbReference type="Proteomes" id="UP001428290">
    <property type="component" value="Unassembled WGS sequence"/>
</dbReference>
<name>A0ABP9X615_9CHLR</name>
<feature type="binding site" evidence="5">
    <location>
        <position position="229"/>
    </location>
    <ligand>
        <name>substrate</name>
    </ligand>
</feature>
<dbReference type="NCBIfam" id="TIGR00430">
    <property type="entry name" value="Q_tRNA_tgt"/>
    <property type="match status" value="1"/>
</dbReference>
<feature type="active site" description="Proton acceptor" evidence="5">
    <location>
        <position position="133"/>
    </location>
</feature>
<feature type="binding site" evidence="5">
    <location>
        <position position="187"/>
    </location>
    <ligand>
        <name>substrate</name>
    </ligand>
</feature>
<feature type="binding site" evidence="5">
    <location>
        <begin position="133"/>
        <end position="137"/>
    </location>
    <ligand>
        <name>substrate</name>
    </ligand>
</feature>
<accession>A0ABP9X615</accession>
<evidence type="ECO:0000256" key="4">
    <source>
        <dbReference type="ARBA" id="ARBA00022785"/>
    </source>
</evidence>
<dbReference type="InterPro" id="IPR050076">
    <property type="entry name" value="ArchSynthase1/Queuine_TRR"/>
</dbReference>
<sequence>MLTIGLLVQIKSGAQPIGFCYQILMLRAFSVSQNSAIIVHIMNNFTYTLEHSDGEARAGQFSTPHGTIQTPVFMPVGTQATVKTLDPLEVEAIGSQIILSNTYHLYLRPSADLVAEMGGLHRFMQWPKPILTDSGGFQVFSLGPHSKIDEDGVTFKSHIDGSKHRFTPESAIGIQEKLGADIIMAFDECAPQPTTHAYTKAAMERTHRWLLRCIAAKTRDDQALFGIVQGGVEADLRRESASFIAQQDVPGIGIGGLSVGEPKDQMYGMLEETTPLLPRNKPRYLMGVGSPEDLLEGVARGVDMFDCVLPTRLGRNGALFIPEGRLNIGNAKYAREDAPIDATCDCSTCQRFSRAYLRHLFRTEEVLGLRLATLHNLRFLIRLMEQAREAILQDRYQSFMDDWLSRFQTIPHAVREASRAARLNSLRTQGDKA</sequence>
<dbReference type="InterPro" id="IPR004803">
    <property type="entry name" value="TGT"/>
</dbReference>
<feature type="binding site" evidence="5">
    <location>
        <position position="346"/>
    </location>
    <ligand>
        <name>Zn(2+)</name>
        <dbReference type="ChEBI" id="CHEBI:29105"/>
    </ligand>
</feature>
<evidence type="ECO:0000313" key="8">
    <source>
        <dbReference type="Proteomes" id="UP001428290"/>
    </source>
</evidence>
<keyword evidence="5" id="KW-0479">Metal-binding</keyword>
<feature type="domain" description="tRNA-guanine(15) transglycosylase-like" evidence="6">
    <location>
        <begin position="55"/>
        <end position="407"/>
    </location>
</feature>
<evidence type="ECO:0000256" key="1">
    <source>
        <dbReference type="ARBA" id="ARBA00022676"/>
    </source>
</evidence>
<feature type="binding site" evidence="5">
    <location>
        <position position="375"/>
    </location>
    <ligand>
        <name>Zn(2+)</name>
        <dbReference type="ChEBI" id="CHEBI:29105"/>
    </ligand>
</feature>
<dbReference type="InterPro" id="IPR002616">
    <property type="entry name" value="tRNA_ribo_trans-like"/>
</dbReference>
<keyword evidence="3 5" id="KW-0819">tRNA processing</keyword>
<keyword evidence="2 5" id="KW-0808">Transferase</keyword>
<dbReference type="HAMAP" id="MF_00168">
    <property type="entry name" value="Q_tRNA_Tgt"/>
    <property type="match status" value="1"/>
</dbReference>
<comment type="caution">
    <text evidence="7">The sequence shown here is derived from an EMBL/GenBank/DDBJ whole genome shotgun (WGS) entry which is preliminary data.</text>
</comment>
<feature type="active site" description="Nucleophile" evidence="5">
    <location>
        <position position="306"/>
    </location>
</feature>
<evidence type="ECO:0000313" key="7">
    <source>
        <dbReference type="EMBL" id="GAA5530308.1"/>
    </source>
</evidence>
<dbReference type="PANTHER" id="PTHR46499">
    <property type="entry name" value="QUEUINE TRNA-RIBOSYLTRANSFERASE"/>
    <property type="match status" value="1"/>
</dbReference>
<feature type="region of interest" description="RNA binding" evidence="5">
    <location>
        <begin position="287"/>
        <end position="293"/>
    </location>
</feature>
<comment type="function">
    <text evidence="5">Catalyzes the base-exchange of a guanine (G) residue with the queuine precursor 7-aminomethyl-7-deazaguanine (PreQ1) at position 34 (anticodon wobble position) in tRNAs with GU(N) anticodons (tRNA-Asp, -Asn, -His and -Tyr). Catalysis occurs through a double-displacement mechanism. The nucleophile active site attacks the C1' of nucleotide 34 to detach the guanine base from the RNA, forming a covalent enzyme-RNA intermediate. The proton acceptor active site deprotonates the incoming PreQ1, allowing a nucleophilic attack on the C1' of the ribose to form the product. After dissociation, two additional enzymatic reactions on the tRNA convert PreQ1 to queuine (Q), resulting in the hypermodified nucleoside queuosine (7-(((4,5-cis-dihydroxy-2-cyclopenten-1-yl)amino)methyl)-7-deazaguanosine).</text>
</comment>
<dbReference type="InterPro" id="IPR036511">
    <property type="entry name" value="TGT-like_sf"/>
</dbReference>
<gene>
    <name evidence="5 7" type="primary">tgt</name>
    <name evidence="7" type="ORF">Hgul01_04126</name>
</gene>
<comment type="cofactor">
    <cofactor evidence="5">
        <name>Zn(2+)</name>
        <dbReference type="ChEBI" id="CHEBI:29105"/>
    </cofactor>
    <text evidence="5">Binds 1 zinc ion per subunit.</text>
</comment>
<reference evidence="7 8" key="1">
    <citation type="submission" date="2024-02" db="EMBL/GenBank/DDBJ databases">
        <title>Herpetosiphon gulosus NBRC 112829.</title>
        <authorList>
            <person name="Ichikawa N."/>
            <person name="Katano-Makiyama Y."/>
            <person name="Hidaka K."/>
        </authorList>
    </citation>
    <scope>NUCLEOTIDE SEQUENCE [LARGE SCALE GENOMIC DNA]</scope>
    <source>
        <strain evidence="7 8">NBRC 112829</strain>
    </source>
</reference>
<keyword evidence="5" id="KW-0862">Zinc</keyword>
<dbReference type="NCBIfam" id="TIGR00449">
    <property type="entry name" value="tgt_general"/>
    <property type="match status" value="1"/>
</dbReference>
<protein>
    <recommendedName>
        <fullName evidence="5">Queuine tRNA-ribosyltransferase</fullName>
        <ecNumber evidence="5">2.4.2.29</ecNumber>
    </recommendedName>
    <alternativeName>
        <fullName evidence="5">Guanine insertion enzyme</fullName>
    </alternativeName>
    <alternativeName>
        <fullName evidence="5">tRNA-guanine transglycosylase</fullName>
    </alternativeName>
</protein>
<feature type="binding site" evidence="5">
    <location>
        <position position="349"/>
    </location>
    <ligand>
        <name>Zn(2+)</name>
        <dbReference type="ChEBI" id="CHEBI:29105"/>
    </ligand>
</feature>
<feature type="binding site" evidence="5">
    <location>
        <position position="344"/>
    </location>
    <ligand>
        <name>Zn(2+)</name>
        <dbReference type="ChEBI" id="CHEBI:29105"/>
    </ligand>
</feature>
<comment type="similarity">
    <text evidence="5">Belongs to the queuine tRNA-ribosyltransferase family.</text>
</comment>
<evidence type="ECO:0000256" key="5">
    <source>
        <dbReference type="HAMAP-Rule" id="MF_00168"/>
    </source>
</evidence>
<organism evidence="7 8">
    <name type="scientific">Herpetosiphon gulosus</name>
    <dbReference type="NCBI Taxonomy" id="1973496"/>
    <lineage>
        <taxon>Bacteria</taxon>
        <taxon>Bacillati</taxon>
        <taxon>Chloroflexota</taxon>
        <taxon>Chloroflexia</taxon>
        <taxon>Herpetosiphonales</taxon>
        <taxon>Herpetosiphonaceae</taxon>
        <taxon>Herpetosiphon</taxon>
    </lineage>
</organism>
<comment type="subunit">
    <text evidence="5">Homodimer. Within each dimer, one monomer is responsible for RNA recognition and catalysis, while the other monomer binds to the replacement base PreQ1.</text>
</comment>
<keyword evidence="4 5" id="KW-0671">Queuosine biosynthesis</keyword>
<dbReference type="PANTHER" id="PTHR46499:SF1">
    <property type="entry name" value="QUEUINE TRNA-RIBOSYLTRANSFERASE"/>
    <property type="match status" value="1"/>
</dbReference>
<keyword evidence="1 5" id="KW-0328">Glycosyltransferase</keyword>
<comment type="pathway">
    <text evidence="5">tRNA modification; tRNA-queuosine biosynthesis.</text>
</comment>
<keyword evidence="8" id="KW-1185">Reference proteome</keyword>
<evidence type="ECO:0000256" key="2">
    <source>
        <dbReference type="ARBA" id="ARBA00022679"/>
    </source>
</evidence>
<comment type="catalytic activity">
    <reaction evidence="5">
        <text>7-aminomethyl-7-carbaguanine + guanosine(34) in tRNA = 7-aminomethyl-7-carbaguanosine(34) in tRNA + guanine</text>
        <dbReference type="Rhea" id="RHEA:24104"/>
        <dbReference type="Rhea" id="RHEA-COMP:10341"/>
        <dbReference type="Rhea" id="RHEA-COMP:10342"/>
        <dbReference type="ChEBI" id="CHEBI:16235"/>
        <dbReference type="ChEBI" id="CHEBI:58703"/>
        <dbReference type="ChEBI" id="CHEBI:74269"/>
        <dbReference type="ChEBI" id="CHEBI:82833"/>
        <dbReference type="EC" id="2.4.2.29"/>
    </reaction>
</comment>
<evidence type="ECO:0000256" key="3">
    <source>
        <dbReference type="ARBA" id="ARBA00022694"/>
    </source>
</evidence>
<evidence type="ECO:0000259" key="6">
    <source>
        <dbReference type="Pfam" id="PF01702"/>
    </source>
</evidence>
<feature type="binding site" evidence="5">
    <location>
        <position position="256"/>
    </location>
    <ligand>
        <name>substrate</name>
    </ligand>
</feature>
<dbReference type="Pfam" id="PF01702">
    <property type="entry name" value="TGT"/>
    <property type="match status" value="1"/>
</dbReference>
<dbReference type="SUPFAM" id="SSF51713">
    <property type="entry name" value="tRNA-guanine transglycosylase"/>
    <property type="match status" value="1"/>
</dbReference>
<dbReference type="Gene3D" id="3.20.20.105">
    <property type="entry name" value="Queuine tRNA-ribosyltransferase-like"/>
    <property type="match status" value="1"/>
</dbReference>
<feature type="region of interest" description="RNA binding; important for wobble base 34 recognition" evidence="5">
    <location>
        <begin position="311"/>
        <end position="315"/>
    </location>
</feature>
<proteinExistence type="inferred from homology"/>
<dbReference type="EC" id="2.4.2.29" evidence="5"/>
<dbReference type="EMBL" id="BAABRU010000017">
    <property type="protein sequence ID" value="GAA5530308.1"/>
    <property type="molecule type" value="Genomic_DNA"/>
</dbReference>